<comment type="caution">
    <text evidence="2">The sequence shown here is derived from an EMBL/GenBank/DDBJ whole genome shotgun (WGS) entry which is preliminary data.</text>
</comment>
<dbReference type="AlphaFoldDB" id="A0AA88IUC6"/>
<accession>A0AA88IUC6</accession>
<feature type="compositionally biased region" description="Polar residues" evidence="1">
    <location>
        <begin position="7"/>
        <end position="27"/>
    </location>
</feature>
<gene>
    <name evidence="2" type="ORF">Q5P01_024790</name>
</gene>
<organism evidence="2 3">
    <name type="scientific">Channa striata</name>
    <name type="common">Snakehead murrel</name>
    <name type="synonym">Ophicephalus striatus</name>
    <dbReference type="NCBI Taxonomy" id="64152"/>
    <lineage>
        <taxon>Eukaryota</taxon>
        <taxon>Metazoa</taxon>
        <taxon>Chordata</taxon>
        <taxon>Craniata</taxon>
        <taxon>Vertebrata</taxon>
        <taxon>Euteleostomi</taxon>
        <taxon>Actinopterygii</taxon>
        <taxon>Neopterygii</taxon>
        <taxon>Teleostei</taxon>
        <taxon>Neoteleostei</taxon>
        <taxon>Acanthomorphata</taxon>
        <taxon>Anabantaria</taxon>
        <taxon>Anabantiformes</taxon>
        <taxon>Channoidei</taxon>
        <taxon>Channidae</taxon>
        <taxon>Channa</taxon>
    </lineage>
</organism>
<keyword evidence="3" id="KW-1185">Reference proteome</keyword>
<sequence length="69" mass="7180">MHDSVSPLLTGTGSRQTTPVSSLGSCKSHSELHNQMKQTASPGAPLAEDSTCNCIFCAPSWAPVAHPCL</sequence>
<name>A0AA88IUC6_CHASR</name>
<protein>
    <submittedName>
        <fullName evidence="2">Uncharacterized protein</fullName>
    </submittedName>
</protein>
<feature type="region of interest" description="Disordered" evidence="1">
    <location>
        <begin position="1"/>
        <end position="46"/>
    </location>
</feature>
<dbReference type="Proteomes" id="UP001187415">
    <property type="component" value="Unassembled WGS sequence"/>
</dbReference>
<evidence type="ECO:0000313" key="3">
    <source>
        <dbReference type="Proteomes" id="UP001187415"/>
    </source>
</evidence>
<dbReference type="EMBL" id="JAUPFM010000020">
    <property type="protein sequence ID" value="KAK2819229.1"/>
    <property type="molecule type" value="Genomic_DNA"/>
</dbReference>
<evidence type="ECO:0000313" key="2">
    <source>
        <dbReference type="EMBL" id="KAK2819229.1"/>
    </source>
</evidence>
<evidence type="ECO:0000256" key="1">
    <source>
        <dbReference type="SAM" id="MobiDB-lite"/>
    </source>
</evidence>
<proteinExistence type="predicted"/>
<reference evidence="2" key="1">
    <citation type="submission" date="2023-07" db="EMBL/GenBank/DDBJ databases">
        <title>Chromosome-level Genome Assembly of Striped Snakehead (Channa striata).</title>
        <authorList>
            <person name="Liu H."/>
        </authorList>
    </citation>
    <scope>NUCLEOTIDE SEQUENCE</scope>
    <source>
        <strain evidence="2">Gz</strain>
        <tissue evidence="2">Muscle</tissue>
    </source>
</reference>